<protein>
    <submittedName>
        <fullName evidence="1">Uncharacterized protein</fullName>
    </submittedName>
</protein>
<dbReference type="STRING" id="52.CMC5_049460"/>
<dbReference type="EMBL" id="CP012159">
    <property type="protein sequence ID" value="AKT40790.1"/>
    <property type="molecule type" value="Genomic_DNA"/>
</dbReference>
<gene>
    <name evidence="1" type="ORF">CMC5_049460</name>
</gene>
<evidence type="ECO:0000313" key="2">
    <source>
        <dbReference type="Proteomes" id="UP000067626"/>
    </source>
</evidence>
<name>A0A0K1EIU9_CHOCO</name>
<dbReference type="OrthoDB" id="9875562at2"/>
<keyword evidence="2" id="KW-1185">Reference proteome</keyword>
<dbReference type="RefSeq" id="WP_156338845.1">
    <property type="nucleotide sequence ID" value="NZ_CP012159.1"/>
</dbReference>
<dbReference type="KEGG" id="ccro:CMC5_049460"/>
<accession>A0A0K1EIU9</accession>
<evidence type="ECO:0000313" key="1">
    <source>
        <dbReference type="EMBL" id="AKT40790.1"/>
    </source>
</evidence>
<dbReference type="AlphaFoldDB" id="A0A0K1EIU9"/>
<organism evidence="1 2">
    <name type="scientific">Chondromyces crocatus</name>
    <dbReference type="NCBI Taxonomy" id="52"/>
    <lineage>
        <taxon>Bacteria</taxon>
        <taxon>Pseudomonadati</taxon>
        <taxon>Myxococcota</taxon>
        <taxon>Polyangia</taxon>
        <taxon>Polyangiales</taxon>
        <taxon>Polyangiaceae</taxon>
        <taxon>Chondromyces</taxon>
    </lineage>
</organism>
<dbReference type="Proteomes" id="UP000067626">
    <property type="component" value="Chromosome"/>
</dbReference>
<sequence length="116" mass="13284">MLITQTQLAALSEHAKHEFEEDLTRQLMERHPWRRFEGIAEALRFVHDETQRAVAHRITAKPSIENYVTASWLLGASVDTHGAEIHAIVSDLELAQHHRSLKALDYAHQHRGAPHE</sequence>
<proteinExistence type="predicted"/>
<reference evidence="1 2" key="1">
    <citation type="submission" date="2015-07" db="EMBL/GenBank/DDBJ databases">
        <title>Genome analysis of myxobacterium Chondromyces crocatus Cm c5 reveals a high potential for natural compound synthesis and the genetic basis for the loss of fruiting body formation.</title>
        <authorList>
            <person name="Zaburannyi N."/>
            <person name="Bunk B."/>
            <person name="Maier J."/>
            <person name="Overmann J."/>
            <person name="Mueller R."/>
        </authorList>
    </citation>
    <scope>NUCLEOTIDE SEQUENCE [LARGE SCALE GENOMIC DNA]</scope>
    <source>
        <strain evidence="1 2">Cm c5</strain>
    </source>
</reference>